<feature type="compositionally biased region" description="Polar residues" evidence="1">
    <location>
        <begin position="1"/>
        <end position="12"/>
    </location>
</feature>
<evidence type="ECO:0000256" key="1">
    <source>
        <dbReference type="SAM" id="MobiDB-lite"/>
    </source>
</evidence>
<sequence>MMRTAISSNTFEDPQDDQGSAEEDAYGKDEDAAGDSLSQLINAQEGSGSFDSIVIEVNVFPSTGIPEIPAFISTLQGREKIKKQIWLAIYVIAFFQRKHSGRKNEWSGAKLKAEGEVCEDDIFLFFWP</sequence>
<protein>
    <submittedName>
        <fullName evidence="2">Uncharacterized protein</fullName>
    </submittedName>
</protein>
<evidence type="ECO:0000313" key="3">
    <source>
        <dbReference type="Proteomes" id="UP000283569"/>
    </source>
</evidence>
<feature type="compositionally biased region" description="Acidic residues" evidence="1">
    <location>
        <begin position="13"/>
        <end position="24"/>
    </location>
</feature>
<proteinExistence type="predicted"/>
<dbReference type="EMBL" id="MRDB01000048">
    <property type="protein sequence ID" value="RKL31437.1"/>
    <property type="molecule type" value="Genomic_DNA"/>
</dbReference>
<dbReference type="AlphaFoldDB" id="A0A420SQ73"/>
<dbReference type="Proteomes" id="UP000283569">
    <property type="component" value="Unassembled WGS sequence"/>
</dbReference>
<comment type="caution">
    <text evidence="2">The sequence shown here is derived from an EMBL/GenBank/DDBJ whole genome shotgun (WGS) entry which is preliminary data.</text>
</comment>
<organism evidence="2 3">
    <name type="scientific">Gibberella intermedia</name>
    <name type="common">Bulb rot disease fungus</name>
    <name type="synonym">Fusarium proliferatum</name>
    <dbReference type="NCBI Taxonomy" id="948311"/>
    <lineage>
        <taxon>Eukaryota</taxon>
        <taxon>Fungi</taxon>
        <taxon>Dikarya</taxon>
        <taxon>Ascomycota</taxon>
        <taxon>Pezizomycotina</taxon>
        <taxon>Sordariomycetes</taxon>
        <taxon>Hypocreomycetidae</taxon>
        <taxon>Hypocreales</taxon>
        <taxon>Nectriaceae</taxon>
        <taxon>Fusarium</taxon>
        <taxon>Fusarium fujikuroi species complex</taxon>
    </lineage>
</organism>
<name>A0A420SQ73_GIBIN</name>
<reference evidence="2 3" key="1">
    <citation type="journal article" date="2018" name="Sci. Rep.">
        <title>Characterisation of pathogen-specific regions and novel effector candidates in Fusarium oxysporum f. sp. cepae.</title>
        <authorList>
            <person name="Armitage A.D."/>
            <person name="Taylor A."/>
            <person name="Sobczyk M.K."/>
            <person name="Baxter L."/>
            <person name="Greenfield B.P."/>
            <person name="Bates H.J."/>
            <person name="Wilson F."/>
            <person name="Jackson A.C."/>
            <person name="Ott S."/>
            <person name="Harrison R.J."/>
            <person name="Clarkson J.P."/>
        </authorList>
    </citation>
    <scope>NUCLEOTIDE SEQUENCE [LARGE SCALE GENOMIC DNA]</scope>
    <source>
        <strain evidence="2 3">Fp_A8</strain>
    </source>
</reference>
<gene>
    <name evidence="2" type="ORF">BFJ72_g11071</name>
</gene>
<feature type="region of interest" description="Disordered" evidence="1">
    <location>
        <begin position="1"/>
        <end position="30"/>
    </location>
</feature>
<accession>A0A420SQ73</accession>
<evidence type="ECO:0000313" key="2">
    <source>
        <dbReference type="EMBL" id="RKL31437.1"/>
    </source>
</evidence>